<comment type="caution">
    <text evidence="4">The sequence shown here is derived from an EMBL/GenBank/DDBJ whole genome shotgun (WGS) entry which is preliminary data.</text>
</comment>
<accession>A0A1Y2BMP2</accession>
<evidence type="ECO:0000313" key="5">
    <source>
        <dbReference type="Proteomes" id="UP000193920"/>
    </source>
</evidence>
<dbReference type="Pfam" id="PF00023">
    <property type="entry name" value="Ank"/>
    <property type="match status" value="1"/>
</dbReference>
<dbReference type="STRING" id="1754190.A0A1Y2BMP2"/>
<feature type="repeat" description="ANK" evidence="3">
    <location>
        <begin position="315"/>
        <end position="347"/>
    </location>
</feature>
<dbReference type="PANTHER" id="PTHR24198:SF165">
    <property type="entry name" value="ANKYRIN REPEAT-CONTAINING PROTEIN-RELATED"/>
    <property type="match status" value="1"/>
</dbReference>
<keyword evidence="1" id="KW-0677">Repeat</keyword>
<reference evidence="4 5" key="1">
    <citation type="submission" date="2016-08" db="EMBL/GenBank/DDBJ databases">
        <title>A Parts List for Fungal Cellulosomes Revealed by Comparative Genomics.</title>
        <authorList>
            <consortium name="DOE Joint Genome Institute"/>
            <person name="Haitjema C.H."/>
            <person name="Gilmore S.P."/>
            <person name="Henske J.K."/>
            <person name="Solomon K.V."/>
            <person name="De Groot R."/>
            <person name="Kuo A."/>
            <person name="Mondo S.J."/>
            <person name="Salamov A.A."/>
            <person name="Labutti K."/>
            <person name="Zhao Z."/>
            <person name="Chiniquy J."/>
            <person name="Barry K."/>
            <person name="Brewer H.M."/>
            <person name="Purvine S.O."/>
            <person name="Wright A.T."/>
            <person name="Boxma B."/>
            <person name="Van Alen T."/>
            <person name="Hackstein J.H."/>
            <person name="Baker S.E."/>
            <person name="Grigoriev I.V."/>
            <person name="O'Malley M.A."/>
        </authorList>
    </citation>
    <scope>NUCLEOTIDE SEQUENCE [LARGE SCALE GENOMIC DNA]</scope>
    <source>
        <strain evidence="4 5">G1</strain>
    </source>
</reference>
<evidence type="ECO:0000256" key="2">
    <source>
        <dbReference type="ARBA" id="ARBA00023043"/>
    </source>
</evidence>
<evidence type="ECO:0000313" key="4">
    <source>
        <dbReference type="EMBL" id="ORY36034.1"/>
    </source>
</evidence>
<evidence type="ECO:0000256" key="1">
    <source>
        <dbReference type="ARBA" id="ARBA00022737"/>
    </source>
</evidence>
<dbReference type="PROSITE" id="PS50297">
    <property type="entry name" value="ANK_REP_REGION"/>
    <property type="match status" value="1"/>
</dbReference>
<organism evidence="4 5">
    <name type="scientific">Neocallimastix californiae</name>
    <dbReference type="NCBI Taxonomy" id="1754190"/>
    <lineage>
        <taxon>Eukaryota</taxon>
        <taxon>Fungi</taxon>
        <taxon>Fungi incertae sedis</taxon>
        <taxon>Chytridiomycota</taxon>
        <taxon>Chytridiomycota incertae sedis</taxon>
        <taxon>Neocallimastigomycetes</taxon>
        <taxon>Neocallimastigales</taxon>
        <taxon>Neocallimastigaceae</taxon>
        <taxon>Neocallimastix</taxon>
    </lineage>
</organism>
<proteinExistence type="predicted"/>
<dbReference type="OrthoDB" id="2155313at2759"/>
<dbReference type="PANTHER" id="PTHR24198">
    <property type="entry name" value="ANKYRIN REPEAT AND PROTEIN KINASE DOMAIN-CONTAINING PROTEIN"/>
    <property type="match status" value="1"/>
</dbReference>
<dbReference type="Pfam" id="PF12796">
    <property type="entry name" value="Ank_2"/>
    <property type="match status" value="3"/>
</dbReference>
<dbReference type="Proteomes" id="UP000193920">
    <property type="component" value="Unassembled WGS sequence"/>
</dbReference>
<dbReference type="InterPro" id="IPR036770">
    <property type="entry name" value="Ankyrin_rpt-contain_sf"/>
</dbReference>
<feature type="repeat" description="ANK" evidence="3">
    <location>
        <begin position="69"/>
        <end position="101"/>
    </location>
</feature>
<keyword evidence="5" id="KW-1185">Reference proteome</keyword>
<dbReference type="EMBL" id="MCOG01000151">
    <property type="protein sequence ID" value="ORY36034.1"/>
    <property type="molecule type" value="Genomic_DNA"/>
</dbReference>
<dbReference type="PROSITE" id="PS50088">
    <property type="entry name" value="ANK_REPEAT"/>
    <property type="match status" value="2"/>
</dbReference>
<name>A0A1Y2BMP2_9FUNG</name>
<evidence type="ECO:0000256" key="3">
    <source>
        <dbReference type="PROSITE-ProRule" id="PRU00023"/>
    </source>
</evidence>
<dbReference type="Gene3D" id="1.25.40.20">
    <property type="entry name" value="Ankyrin repeat-containing domain"/>
    <property type="match status" value="4"/>
</dbReference>
<protein>
    <submittedName>
        <fullName evidence="4">Ankyrin</fullName>
    </submittedName>
</protein>
<gene>
    <name evidence="4" type="ORF">LY90DRAFT_673142</name>
</gene>
<dbReference type="SUPFAM" id="SSF48403">
    <property type="entry name" value="Ankyrin repeat"/>
    <property type="match status" value="2"/>
</dbReference>
<sequence>MTNKMDKFKSILEGAQEKNKTLDLNKKDYRGNDTFFYATSINNIAMVNQLIEYANAHKIKLELNGKNQDGNYPLLKAADNNKIEMIRILINYGKEQNIKLEMNAKNRDGWYPVSEATRWNNMDVIQLLLDYADEQDILLELNEKNISGNYPLILAVSNDRKEMVELLMEYATNHSIKLDMTSKDKKGRYPLLWAVNRNNIAMVRLLVDFACKNEIALEFRESDVKDISKINFSIIQELRKFEKEGIITSDIDGSSSSIDSLNLGSKTIIHHSLGSKAKDLLKACEDNKLEDVKSVLNESRDNSDTLNLNHIKNKDGEYPLMLAAFNDNISIAKLLIDYANEFNLVLDLNEKDRSGSYALLYATVWNNMEMVQLFIDYAKAHQLTLVFKESDNKESSKIDQAILNLIKEYEKEGIITSKSDDDDHHHIPKPEKTSVTQVKTTNSKFKANSEEMKLLKACENDKFDVVQSIISNSLEEKSVLALNEIKDKDGSYPLLSAAFNDNKDMVNLLIGYAEENNYILNLDDRDEKGSYPLLYATVWNNEEIIKSIGDYARCHKLVMEFAEKDNEDISKANPEIIKLLHQYKTEGILKVEFKEDGALSEKFKNLE</sequence>
<dbReference type="InterPro" id="IPR002110">
    <property type="entry name" value="Ankyrin_rpt"/>
</dbReference>
<keyword evidence="2 3" id="KW-0040">ANK repeat</keyword>
<dbReference type="SMART" id="SM00248">
    <property type="entry name" value="ANK"/>
    <property type="match status" value="9"/>
</dbReference>
<dbReference type="AlphaFoldDB" id="A0A1Y2BMP2"/>